<dbReference type="InterPro" id="IPR011576">
    <property type="entry name" value="Pyridox_Oxase_N"/>
</dbReference>
<dbReference type="InterPro" id="IPR024031">
    <property type="entry name" value="MSMEG_5819/OxyR"/>
</dbReference>
<reference evidence="3 4" key="1">
    <citation type="submission" date="2019-01" db="EMBL/GenBank/DDBJ databases">
        <title>Egibacter rhizosphaerae EGI 80759T.</title>
        <authorList>
            <person name="Chen D.-D."/>
            <person name="Tian Y."/>
            <person name="Jiao J.-Y."/>
            <person name="Zhang X.-T."/>
            <person name="Zhang Y.-G."/>
            <person name="Zhang Y."/>
            <person name="Xiao M."/>
            <person name="Shu W.-S."/>
            <person name="Li W.-J."/>
        </authorList>
    </citation>
    <scope>NUCLEOTIDE SEQUENCE [LARGE SCALE GENOMIC DNA]</scope>
    <source>
        <strain evidence="3 4">EGI 80759</strain>
    </source>
</reference>
<dbReference type="OrthoDB" id="3693562at2"/>
<keyword evidence="4" id="KW-1185">Reference proteome</keyword>
<dbReference type="GO" id="GO:0016627">
    <property type="term" value="F:oxidoreductase activity, acting on the CH-CH group of donors"/>
    <property type="evidence" value="ECO:0007669"/>
    <property type="project" value="TreeGrafter"/>
</dbReference>
<feature type="domain" description="Pyridoxamine 5'-phosphate oxidase N-terminal" evidence="2">
    <location>
        <begin position="22"/>
        <end position="125"/>
    </location>
</feature>
<gene>
    <name evidence="3" type="ORF">ER308_01765</name>
</gene>
<proteinExistence type="predicted"/>
<evidence type="ECO:0000256" key="1">
    <source>
        <dbReference type="ARBA" id="ARBA00023002"/>
    </source>
</evidence>
<name>A0A411YB67_9ACTN</name>
<evidence type="ECO:0000259" key="2">
    <source>
        <dbReference type="Pfam" id="PF01243"/>
    </source>
</evidence>
<evidence type="ECO:0000313" key="4">
    <source>
        <dbReference type="Proteomes" id="UP000291469"/>
    </source>
</evidence>
<dbReference type="GO" id="GO:0070967">
    <property type="term" value="F:coenzyme F420 binding"/>
    <property type="evidence" value="ECO:0007669"/>
    <property type="project" value="TreeGrafter"/>
</dbReference>
<dbReference type="Proteomes" id="UP000291469">
    <property type="component" value="Chromosome"/>
</dbReference>
<dbReference type="PANTHER" id="PTHR35176:SF6">
    <property type="entry name" value="HEME OXYGENASE HI_0854-RELATED"/>
    <property type="match status" value="1"/>
</dbReference>
<dbReference type="SUPFAM" id="SSF50475">
    <property type="entry name" value="FMN-binding split barrel"/>
    <property type="match status" value="1"/>
</dbReference>
<accession>A0A411YB67</accession>
<dbReference type="GO" id="GO:0005829">
    <property type="term" value="C:cytosol"/>
    <property type="evidence" value="ECO:0007669"/>
    <property type="project" value="TreeGrafter"/>
</dbReference>
<dbReference type="AlphaFoldDB" id="A0A411YB67"/>
<dbReference type="PANTHER" id="PTHR35176">
    <property type="entry name" value="HEME OXYGENASE HI_0854-RELATED"/>
    <property type="match status" value="1"/>
</dbReference>
<dbReference type="Pfam" id="PF01243">
    <property type="entry name" value="PNPOx_N"/>
    <property type="match status" value="1"/>
</dbReference>
<evidence type="ECO:0000313" key="3">
    <source>
        <dbReference type="EMBL" id="QBI18418.1"/>
    </source>
</evidence>
<protein>
    <submittedName>
        <fullName evidence="3">PPOX class F420-dependent oxidoreductase</fullName>
        <ecNumber evidence="3">1.-.-.-</ecNumber>
    </submittedName>
</protein>
<dbReference type="NCBIfam" id="TIGR04023">
    <property type="entry name" value="PPOX_MSMEG_5819"/>
    <property type="match status" value="1"/>
</dbReference>
<dbReference type="EC" id="1.-.-.-" evidence="3"/>
<dbReference type="EMBL" id="CP036402">
    <property type="protein sequence ID" value="QBI18418.1"/>
    <property type="molecule type" value="Genomic_DNA"/>
</dbReference>
<dbReference type="Gene3D" id="2.30.110.10">
    <property type="entry name" value="Electron Transport, Fmn-binding Protein, Chain A"/>
    <property type="match status" value="1"/>
</dbReference>
<organism evidence="3 4">
    <name type="scientific">Egibacter rhizosphaerae</name>
    <dbReference type="NCBI Taxonomy" id="1670831"/>
    <lineage>
        <taxon>Bacteria</taxon>
        <taxon>Bacillati</taxon>
        <taxon>Actinomycetota</taxon>
        <taxon>Nitriliruptoria</taxon>
        <taxon>Egibacterales</taxon>
        <taxon>Egibacteraceae</taxon>
        <taxon>Egibacter</taxon>
    </lineage>
</organism>
<dbReference type="InterPro" id="IPR052019">
    <property type="entry name" value="F420H2_bilvrd_red/Heme_oxyg"/>
</dbReference>
<keyword evidence="1 3" id="KW-0560">Oxidoreductase</keyword>
<dbReference type="InterPro" id="IPR012349">
    <property type="entry name" value="Split_barrel_FMN-bd"/>
</dbReference>
<dbReference type="KEGG" id="erz:ER308_01765"/>
<sequence length="140" mass="15434">MGRAQRPGGRSAPVSEVFTDAELEYLHGDRRLGRIATVGPDGTPHVVPTGWTHNSDLDTLDFEGMDLPSTKKFRDVARTGRAAVVIDDVLPPWQPRGVEVRGRAEALTEPSALIRLYPERVVSWGIEDSRMGVRHARTVP</sequence>